<evidence type="ECO:0000313" key="3">
    <source>
        <dbReference type="Proteomes" id="UP000269221"/>
    </source>
</evidence>
<keyword evidence="3" id="KW-1185">Reference proteome</keyword>
<gene>
    <name evidence="2" type="ORF">DUI87_03948</name>
</gene>
<dbReference type="AlphaFoldDB" id="A0A3M0L1F2"/>
<dbReference type="PANTHER" id="PTHR45739">
    <property type="entry name" value="MATRIX PROTEIN, PUTATIVE-RELATED"/>
    <property type="match status" value="1"/>
</dbReference>
<proteinExistence type="predicted"/>
<reference evidence="2 3" key="1">
    <citation type="submission" date="2018-07" db="EMBL/GenBank/DDBJ databases">
        <title>A high quality draft genome assembly of the barn swallow (H. rustica rustica).</title>
        <authorList>
            <person name="Formenti G."/>
            <person name="Chiara M."/>
            <person name="Poveda L."/>
            <person name="Francoijs K.-J."/>
            <person name="Bonisoli-Alquati A."/>
            <person name="Canova L."/>
            <person name="Gianfranceschi L."/>
            <person name="Horner D.S."/>
            <person name="Saino N."/>
        </authorList>
    </citation>
    <scope>NUCLEOTIDE SEQUENCE [LARGE SCALE GENOMIC DNA]</scope>
    <source>
        <strain evidence="2">Chelidonia</strain>
        <tissue evidence="2">Blood</tissue>
    </source>
</reference>
<dbReference type="Proteomes" id="UP000269221">
    <property type="component" value="Unassembled WGS sequence"/>
</dbReference>
<protein>
    <recommendedName>
        <fullName evidence="1">FRAS1-related extracellular matrix protein N-terminal domain-containing protein</fullName>
    </recommendedName>
</protein>
<name>A0A3M0L1F2_HIRRU</name>
<feature type="domain" description="FRAS1-related extracellular matrix protein N-terminal" evidence="1">
    <location>
        <begin position="23"/>
        <end position="111"/>
    </location>
</feature>
<comment type="caution">
    <text evidence="2">The sequence shown here is derived from an EMBL/GenBank/DDBJ whole genome shotgun (WGS) entry which is preliminary data.</text>
</comment>
<evidence type="ECO:0000313" key="2">
    <source>
        <dbReference type="EMBL" id="RMC19339.1"/>
    </source>
</evidence>
<dbReference type="GO" id="GO:0009653">
    <property type="term" value="P:anatomical structure morphogenesis"/>
    <property type="evidence" value="ECO:0007669"/>
    <property type="project" value="TreeGrafter"/>
</dbReference>
<dbReference type="STRING" id="333673.A0A3M0L1F2"/>
<dbReference type="Pfam" id="PF19309">
    <property type="entry name" value="Frem_N"/>
    <property type="match status" value="1"/>
</dbReference>
<organism evidence="2 3">
    <name type="scientific">Hirundo rustica rustica</name>
    <dbReference type="NCBI Taxonomy" id="333673"/>
    <lineage>
        <taxon>Eukaryota</taxon>
        <taxon>Metazoa</taxon>
        <taxon>Chordata</taxon>
        <taxon>Craniata</taxon>
        <taxon>Vertebrata</taxon>
        <taxon>Euteleostomi</taxon>
        <taxon>Archelosauria</taxon>
        <taxon>Archosauria</taxon>
        <taxon>Dinosauria</taxon>
        <taxon>Saurischia</taxon>
        <taxon>Theropoda</taxon>
        <taxon>Coelurosauria</taxon>
        <taxon>Aves</taxon>
        <taxon>Neognathae</taxon>
        <taxon>Neoaves</taxon>
        <taxon>Telluraves</taxon>
        <taxon>Australaves</taxon>
        <taxon>Passeriformes</taxon>
        <taxon>Sylvioidea</taxon>
        <taxon>Hirundinidae</taxon>
        <taxon>Hirundo</taxon>
    </lineage>
</organism>
<dbReference type="PANTHER" id="PTHR45739:SF7">
    <property type="entry name" value="FRAS1-RELATED EXTRACELLULAR MATRIX PROTEIN 1"/>
    <property type="match status" value="1"/>
</dbReference>
<dbReference type="EMBL" id="QRBI01000095">
    <property type="protein sequence ID" value="RMC19339.1"/>
    <property type="molecule type" value="Genomic_DNA"/>
</dbReference>
<dbReference type="InterPro" id="IPR051561">
    <property type="entry name" value="FRAS1_ECM"/>
</dbReference>
<dbReference type="InterPro" id="IPR045658">
    <property type="entry name" value="FRAS1-rel_N"/>
</dbReference>
<dbReference type="OrthoDB" id="430044at2759"/>
<evidence type="ECO:0000259" key="1">
    <source>
        <dbReference type="Pfam" id="PF19309"/>
    </source>
</evidence>
<sequence>MIFLQEILQLENVSGMIWFTTITVFDCHFLPNEVKYTHNGCPILDEDMVILRLYRFTETETFVETFTLHVKLLEPDCNIIKMRFHALEVPEFYGLSRVIDKNVLTFDYDRKITWIAPFP</sequence>
<accession>A0A3M0L1F2</accession>